<dbReference type="GeneID" id="28896973"/>
<accession>A0A165IRN1</accession>
<feature type="region of interest" description="Disordered" evidence="1">
    <location>
        <begin position="308"/>
        <end position="332"/>
    </location>
</feature>
<dbReference type="OMA" id="FGEAMHW"/>
<evidence type="ECO:0000256" key="1">
    <source>
        <dbReference type="SAM" id="MobiDB-lite"/>
    </source>
</evidence>
<organism evidence="2 3">
    <name type="scientific">Xylona heveae (strain CBS 132557 / TC161)</name>
    <dbReference type="NCBI Taxonomy" id="1328760"/>
    <lineage>
        <taxon>Eukaryota</taxon>
        <taxon>Fungi</taxon>
        <taxon>Dikarya</taxon>
        <taxon>Ascomycota</taxon>
        <taxon>Pezizomycotina</taxon>
        <taxon>Xylonomycetes</taxon>
        <taxon>Xylonales</taxon>
        <taxon>Xylonaceae</taxon>
        <taxon>Xylona</taxon>
    </lineage>
</organism>
<protein>
    <submittedName>
        <fullName evidence="2">Uncharacterized protein</fullName>
    </submittedName>
</protein>
<dbReference type="AlphaFoldDB" id="A0A165IRN1"/>
<evidence type="ECO:0000313" key="2">
    <source>
        <dbReference type="EMBL" id="KZF25286.1"/>
    </source>
</evidence>
<feature type="compositionally biased region" description="Polar residues" evidence="1">
    <location>
        <begin position="210"/>
        <end position="220"/>
    </location>
</feature>
<dbReference type="InParanoid" id="A0A165IRN1"/>
<feature type="region of interest" description="Disordered" evidence="1">
    <location>
        <begin position="130"/>
        <end position="166"/>
    </location>
</feature>
<feature type="compositionally biased region" description="Polar residues" evidence="1">
    <location>
        <begin position="144"/>
        <end position="163"/>
    </location>
</feature>
<sequence length="347" mass="38293">MASTQNGNRQIAVPITNRNMLTDNALQPFRADSFDPADYLNTTLPPLRLQSDERSTTALSLAELLSHAQTLLSQLSAQTSQMSDNLTQLTDDILRSGGRLAYEVEVLRGDSATLSEEVAEGLKTEVAHFVPGGLPSSSRRPSKNEQPVNETTKDGGTQEQPSTGEPAYIAHLRTLSLVRSRMDKVVRVFGEAMDWTLPPSELSVASSFISVSGPDSSAESQSREEKGQEKLKKLRDEIADLLLGNGDGRDGVEAAQKRVEELRELAKVWKGTIEEKARVRFIEGLYKIVEDRQKSLGLLPDKVSTASQSELKVPKMDDARQMPRQSSEGGRGFIENLQRIRNNIYLE</sequence>
<feature type="region of interest" description="Disordered" evidence="1">
    <location>
        <begin position="210"/>
        <end position="229"/>
    </location>
</feature>
<reference evidence="2 3" key="1">
    <citation type="journal article" date="2016" name="Fungal Biol.">
        <title>The genome of Xylona heveae provides a window into fungal endophytism.</title>
        <authorList>
            <person name="Gazis R."/>
            <person name="Kuo A."/>
            <person name="Riley R."/>
            <person name="LaButti K."/>
            <person name="Lipzen A."/>
            <person name="Lin J."/>
            <person name="Amirebrahimi M."/>
            <person name="Hesse C.N."/>
            <person name="Spatafora J.W."/>
            <person name="Henrissat B."/>
            <person name="Hainaut M."/>
            <person name="Grigoriev I.V."/>
            <person name="Hibbett D.S."/>
        </authorList>
    </citation>
    <scope>NUCLEOTIDE SEQUENCE [LARGE SCALE GENOMIC DNA]</scope>
    <source>
        <strain evidence="2 3">TC161</strain>
    </source>
</reference>
<feature type="compositionally biased region" description="Basic and acidic residues" evidence="1">
    <location>
        <begin position="312"/>
        <end position="321"/>
    </location>
</feature>
<dbReference type="Proteomes" id="UP000076632">
    <property type="component" value="Unassembled WGS sequence"/>
</dbReference>
<dbReference type="STRING" id="1328760.A0A165IRN1"/>
<dbReference type="OrthoDB" id="5413829at2759"/>
<dbReference type="Gene3D" id="6.10.250.2790">
    <property type="match status" value="1"/>
</dbReference>
<name>A0A165IRN1_XYLHT</name>
<proteinExistence type="predicted"/>
<keyword evidence="3" id="KW-1185">Reference proteome</keyword>
<gene>
    <name evidence="2" type="ORF">L228DRAFT_244087</name>
</gene>
<dbReference type="EMBL" id="KV407455">
    <property type="protein sequence ID" value="KZF25286.1"/>
    <property type="molecule type" value="Genomic_DNA"/>
</dbReference>
<dbReference type="RefSeq" id="XP_018190841.1">
    <property type="nucleotide sequence ID" value="XM_018331836.1"/>
</dbReference>
<evidence type="ECO:0000313" key="3">
    <source>
        <dbReference type="Proteomes" id="UP000076632"/>
    </source>
</evidence>